<dbReference type="InterPro" id="IPR029044">
    <property type="entry name" value="Nucleotide-diphossugar_trans"/>
</dbReference>
<dbReference type="EMBL" id="AZCU01000025">
    <property type="protein sequence ID" value="KRK22211.1"/>
    <property type="molecule type" value="Genomic_DNA"/>
</dbReference>
<dbReference type="InterPro" id="IPR001173">
    <property type="entry name" value="Glyco_trans_2-like"/>
</dbReference>
<feature type="domain" description="Glycosyltransferase 2-like" evidence="3">
    <location>
        <begin position="6"/>
        <end position="165"/>
    </location>
</feature>
<dbReference type="GO" id="GO:0016757">
    <property type="term" value="F:glycosyltransferase activity"/>
    <property type="evidence" value="ECO:0007669"/>
    <property type="project" value="UniProtKB-KW"/>
</dbReference>
<dbReference type="Pfam" id="PF00535">
    <property type="entry name" value="Glycos_transf_2"/>
    <property type="match status" value="1"/>
</dbReference>
<dbReference type="AlphaFoldDB" id="A0A837R4W5"/>
<dbReference type="RefSeq" id="WP_056953101.1">
    <property type="nucleotide sequence ID" value="NZ_AZCU01000025.1"/>
</dbReference>
<name>A0A837R4W5_LACPE</name>
<evidence type="ECO:0000313" key="5">
    <source>
        <dbReference type="Proteomes" id="UP000051020"/>
    </source>
</evidence>
<evidence type="ECO:0000313" key="4">
    <source>
        <dbReference type="EMBL" id="KRK22211.1"/>
    </source>
</evidence>
<evidence type="ECO:0000256" key="1">
    <source>
        <dbReference type="ARBA" id="ARBA00022676"/>
    </source>
</evidence>
<sequence>MQVQVSVIVAVYNEARWIRRCLTSLRQQTLVGLEVIVVDDGSTDGTAAICYQYAQQWPQTFRVIHQSNRGQGPARNVGIAAAQGRYLGFVDGDDWVESTMYATLLATAERSQAQIVVCDVRKLYVATNRETSLQSLPAASDHVDIAAYLKYGLNNAYSGNKLYARDCWTNCRYQPMVYEDLDILLDMLSRCERVAYVKQPFYNYYKHAGSTTLDYTNPRLFDIMTAYRDAVAHAAPRYVDAVTYCVAKRILINLATPGFIDYLAPFTELIRGLATAFKASPSVMNDPAIKRILYYATQPTLPPYLICTVQNWLDSWQTYSRGLTVIMPKTGQTPGQIKARPDAVKRDYWQLQGLFDHGGLLVLGPVTLQRPFGQLRAGGDVVVYRGERCVVLGAQPQSPLVFELCQRLLSGPQSLSQLLTSIKTQPQQWALVTNNLRRVAVTHWVH</sequence>
<dbReference type="PANTHER" id="PTHR22916">
    <property type="entry name" value="GLYCOSYLTRANSFERASE"/>
    <property type="match status" value="1"/>
</dbReference>
<comment type="caution">
    <text evidence="4">The sequence shown here is derived from an EMBL/GenBank/DDBJ whole genome shotgun (WGS) entry which is preliminary data.</text>
</comment>
<dbReference type="Proteomes" id="UP000051020">
    <property type="component" value="Unassembled WGS sequence"/>
</dbReference>
<accession>A0A837R4W5</accession>
<keyword evidence="1" id="KW-0328">Glycosyltransferase</keyword>
<dbReference type="CDD" id="cd00761">
    <property type="entry name" value="Glyco_tranf_GTA_type"/>
    <property type="match status" value="1"/>
</dbReference>
<evidence type="ECO:0000259" key="3">
    <source>
        <dbReference type="Pfam" id="PF00535"/>
    </source>
</evidence>
<keyword evidence="2 4" id="KW-0808">Transferase</keyword>
<protein>
    <submittedName>
        <fullName evidence="4">Glycosyltransferase</fullName>
    </submittedName>
</protein>
<proteinExistence type="predicted"/>
<reference evidence="4 5" key="1">
    <citation type="journal article" date="2015" name="Genome Announc.">
        <title>Expanding the biotechnology potential of lactobacilli through comparative genomics of 213 strains and associated genera.</title>
        <authorList>
            <person name="Sun Z."/>
            <person name="Harris H.M."/>
            <person name="McCann A."/>
            <person name="Guo C."/>
            <person name="Argimon S."/>
            <person name="Zhang W."/>
            <person name="Yang X."/>
            <person name="Jeffery I.B."/>
            <person name="Cooney J.C."/>
            <person name="Kagawa T.F."/>
            <person name="Liu W."/>
            <person name="Song Y."/>
            <person name="Salvetti E."/>
            <person name="Wrobel A."/>
            <person name="Rasinkangas P."/>
            <person name="Parkhill J."/>
            <person name="Rea M.C."/>
            <person name="O'Sullivan O."/>
            <person name="Ritari J."/>
            <person name="Douillard F.P."/>
            <person name="Paul Ross R."/>
            <person name="Yang R."/>
            <person name="Briner A.E."/>
            <person name="Felis G.E."/>
            <person name="de Vos W.M."/>
            <person name="Barrangou R."/>
            <person name="Klaenhammer T.R."/>
            <person name="Caufield P.W."/>
            <person name="Cui Y."/>
            <person name="Zhang H."/>
            <person name="O'Toole P.W."/>
        </authorList>
    </citation>
    <scope>NUCLEOTIDE SEQUENCE [LARGE SCALE GENOMIC DNA]</scope>
    <source>
        <strain evidence="4 5">DSM 20314</strain>
    </source>
</reference>
<dbReference type="PANTHER" id="PTHR22916:SF51">
    <property type="entry name" value="GLYCOSYLTRANSFERASE EPSH-RELATED"/>
    <property type="match status" value="1"/>
</dbReference>
<dbReference type="GeneID" id="49394012"/>
<gene>
    <name evidence="4" type="ORF">FD24_GL001890</name>
</gene>
<dbReference type="Gene3D" id="3.90.550.10">
    <property type="entry name" value="Spore Coat Polysaccharide Biosynthesis Protein SpsA, Chain A"/>
    <property type="match status" value="1"/>
</dbReference>
<dbReference type="SUPFAM" id="SSF53448">
    <property type="entry name" value="Nucleotide-diphospho-sugar transferases"/>
    <property type="match status" value="1"/>
</dbReference>
<evidence type="ECO:0000256" key="2">
    <source>
        <dbReference type="ARBA" id="ARBA00022679"/>
    </source>
</evidence>
<organism evidence="4 5">
    <name type="scientific">Lactiplantibacillus pentosus DSM 20314</name>
    <dbReference type="NCBI Taxonomy" id="1423791"/>
    <lineage>
        <taxon>Bacteria</taxon>
        <taxon>Bacillati</taxon>
        <taxon>Bacillota</taxon>
        <taxon>Bacilli</taxon>
        <taxon>Lactobacillales</taxon>
        <taxon>Lactobacillaceae</taxon>
        <taxon>Lactiplantibacillus</taxon>
    </lineage>
</organism>